<reference evidence="1 2" key="1">
    <citation type="submission" date="2015-11" db="EMBL/GenBank/DDBJ databases">
        <title>Exploring the genomic traits of fungus-feeding bacterial genus Collimonas.</title>
        <authorList>
            <person name="Song C."/>
            <person name="Schmidt R."/>
            <person name="de Jager V."/>
            <person name="Krzyzanowska D."/>
            <person name="Jongedijk E."/>
            <person name="Cankar K."/>
            <person name="Beekwilder J."/>
            <person name="van Veen A."/>
            <person name="de Boer W."/>
            <person name="van Veen J.A."/>
            <person name="Garbeva P."/>
        </authorList>
    </citation>
    <scope>NUCLEOTIDE SEQUENCE [LARGE SCALE GENOMIC DNA]</scope>
    <source>
        <strain evidence="1 2">Ter282</strain>
    </source>
</reference>
<name>A0A127QFN5_9BURK</name>
<dbReference type="EMBL" id="CP013235">
    <property type="protein sequence ID" value="AMP08442.1"/>
    <property type="molecule type" value="Genomic_DNA"/>
</dbReference>
<evidence type="ECO:0000313" key="2">
    <source>
        <dbReference type="Proteomes" id="UP000071778"/>
    </source>
</evidence>
<dbReference type="Proteomes" id="UP000071778">
    <property type="component" value="Chromosome"/>
</dbReference>
<keyword evidence="2" id="KW-1185">Reference proteome</keyword>
<protein>
    <submittedName>
        <fullName evidence="1">Uncharacterized protein</fullName>
    </submittedName>
</protein>
<dbReference type="AlphaFoldDB" id="A0A127QFN5"/>
<organism evidence="1 2">
    <name type="scientific">Collimonas arenae</name>
    <dbReference type="NCBI Taxonomy" id="279058"/>
    <lineage>
        <taxon>Bacteria</taxon>
        <taxon>Pseudomonadati</taxon>
        <taxon>Pseudomonadota</taxon>
        <taxon>Betaproteobacteria</taxon>
        <taxon>Burkholderiales</taxon>
        <taxon>Oxalobacteraceae</taxon>
        <taxon>Collimonas</taxon>
    </lineage>
</organism>
<gene>
    <name evidence="1" type="ORF">CAter282_0633</name>
</gene>
<evidence type="ECO:0000313" key="1">
    <source>
        <dbReference type="EMBL" id="AMP08442.1"/>
    </source>
</evidence>
<sequence>MIATTMHPAAQANGLAEKCLSGEAAVLGSHGHIQFFAVQML</sequence>
<proteinExistence type="predicted"/>
<accession>A0A127QFN5</accession>